<name>A0A8C0L789_CANLU</name>
<evidence type="ECO:0000313" key="2">
    <source>
        <dbReference type="Ensembl" id="ENSCAFP00020028032.1"/>
    </source>
</evidence>
<evidence type="ECO:0000256" key="1">
    <source>
        <dbReference type="SAM" id="MobiDB-lite"/>
    </source>
</evidence>
<feature type="compositionally biased region" description="Basic and acidic residues" evidence="1">
    <location>
        <begin position="153"/>
        <end position="170"/>
    </location>
</feature>
<sequence length="170" mass="18443">LPNSTHTRNKNGGCGNTVNHAEEIQGRSTCKTWYGRKDRLEGYHCSQGTGTFVMGSGERMGSKPECVQPHMATRDPNTLKFSQKYRGTGTPGWLSAQKIVSYVPSVGGILNQQLYKKEIEIYCKGCHAKNFVPKGLWGKGKGAGKGAQAGKGADGEQGKGQTERKEQISH</sequence>
<dbReference type="Proteomes" id="UP000694391">
    <property type="component" value="Unplaced"/>
</dbReference>
<feature type="compositionally biased region" description="Gly residues" evidence="1">
    <location>
        <begin position="137"/>
        <end position="149"/>
    </location>
</feature>
<proteinExistence type="predicted"/>
<dbReference type="Ensembl" id="ENSCAFT00020032354.1">
    <property type="protein sequence ID" value="ENSCAFP00020028032.1"/>
    <property type="gene ID" value="ENSCAFG00020021995.1"/>
</dbReference>
<protein>
    <submittedName>
        <fullName evidence="2">Uncharacterized protein</fullName>
    </submittedName>
</protein>
<feature type="region of interest" description="Disordered" evidence="1">
    <location>
        <begin position="137"/>
        <end position="170"/>
    </location>
</feature>
<keyword evidence="3" id="KW-1185">Reference proteome</keyword>
<evidence type="ECO:0000313" key="3">
    <source>
        <dbReference type="Proteomes" id="UP000694391"/>
    </source>
</evidence>
<dbReference type="AlphaFoldDB" id="A0A8C0L789"/>
<reference evidence="2" key="2">
    <citation type="submission" date="2025-09" db="UniProtKB">
        <authorList>
            <consortium name="Ensembl"/>
        </authorList>
    </citation>
    <scope>IDENTIFICATION</scope>
</reference>
<accession>A0A8C0L789</accession>
<organism evidence="2 3">
    <name type="scientific">Canis lupus dingo</name>
    <name type="common">dingo</name>
    <dbReference type="NCBI Taxonomy" id="286419"/>
    <lineage>
        <taxon>Eukaryota</taxon>
        <taxon>Metazoa</taxon>
        <taxon>Chordata</taxon>
        <taxon>Craniata</taxon>
        <taxon>Vertebrata</taxon>
        <taxon>Euteleostomi</taxon>
        <taxon>Mammalia</taxon>
        <taxon>Eutheria</taxon>
        <taxon>Laurasiatheria</taxon>
        <taxon>Carnivora</taxon>
        <taxon>Caniformia</taxon>
        <taxon>Canidae</taxon>
        <taxon>Canis</taxon>
    </lineage>
</organism>
<reference evidence="2" key="1">
    <citation type="submission" date="2025-08" db="UniProtKB">
        <authorList>
            <consortium name="Ensembl"/>
        </authorList>
    </citation>
    <scope>IDENTIFICATION</scope>
</reference>